<organism evidence="1 2">
    <name type="scientific">Boeremia exigua</name>
    <dbReference type="NCBI Taxonomy" id="749465"/>
    <lineage>
        <taxon>Eukaryota</taxon>
        <taxon>Fungi</taxon>
        <taxon>Dikarya</taxon>
        <taxon>Ascomycota</taxon>
        <taxon>Pezizomycotina</taxon>
        <taxon>Dothideomycetes</taxon>
        <taxon>Pleosporomycetidae</taxon>
        <taxon>Pleosporales</taxon>
        <taxon>Pleosporineae</taxon>
        <taxon>Didymellaceae</taxon>
        <taxon>Boeremia</taxon>
    </lineage>
</organism>
<name>A0ACC2HPY2_9PLEO</name>
<comment type="caution">
    <text evidence="1">The sequence shown here is derived from an EMBL/GenBank/DDBJ whole genome shotgun (WGS) entry which is preliminary data.</text>
</comment>
<accession>A0ACC2HPY2</accession>
<dbReference type="EMBL" id="JAPHNI010001714">
    <property type="protein sequence ID" value="KAJ8104970.1"/>
    <property type="molecule type" value="Genomic_DNA"/>
</dbReference>
<sequence length="393" mass="42375">MLIVRSLGGDVEDPHRLIAAADRHEEGAYTALRHVGHRQAVDGAVEGDFFLGHGKRAIRVALEVQDLSRAERNRDLAVIGRARNNGPVCRWLPVRQTRVCGIRIVVRERDALDVTDALGVDLDNAVFSKLLHAYPDIRGVLRERGFDKVEDFQGVSGGAERAAASGAVDGVDLGRVLECWVGHLHAHNGVQAGDGLDGRQVRQGARCEERRRKSGVRVYRELAALKERVVCLFSERLQLVQDPVARFARGVDETCPQDADAGHDWDGVEVLDLDLLHCALIRLDGKLEQIAVVGLEQVEEVAALERVQRARNNGSLAVRVLGGALAAWDGQPADGRLVVEDASVCDAVLAAHKDAAGRVGAARDAEQRVRGAVDGLGPLAHDASLVGSDSEAE</sequence>
<reference evidence="1" key="1">
    <citation type="submission" date="2022-11" db="EMBL/GenBank/DDBJ databases">
        <title>Genome Sequence of Boeremia exigua.</title>
        <authorList>
            <person name="Buettner E."/>
        </authorList>
    </citation>
    <scope>NUCLEOTIDE SEQUENCE</scope>
    <source>
        <strain evidence="1">CU02</strain>
    </source>
</reference>
<dbReference type="Proteomes" id="UP001153331">
    <property type="component" value="Unassembled WGS sequence"/>
</dbReference>
<keyword evidence="2" id="KW-1185">Reference proteome</keyword>
<evidence type="ECO:0000313" key="2">
    <source>
        <dbReference type="Proteomes" id="UP001153331"/>
    </source>
</evidence>
<evidence type="ECO:0000313" key="1">
    <source>
        <dbReference type="EMBL" id="KAJ8104970.1"/>
    </source>
</evidence>
<proteinExistence type="predicted"/>
<gene>
    <name evidence="1" type="ORF">OPT61_g10464</name>
</gene>
<protein>
    <submittedName>
        <fullName evidence="1">Uncharacterized protein</fullName>
    </submittedName>
</protein>